<keyword evidence="4" id="KW-1185">Reference proteome</keyword>
<gene>
    <name evidence="3" type="ORF">EMWEY_00026730</name>
</gene>
<name>U6LY78_EIMMA</name>
<evidence type="ECO:0000313" key="4">
    <source>
        <dbReference type="Proteomes" id="UP000030763"/>
    </source>
</evidence>
<dbReference type="PANTHER" id="PTHR12826:SF13">
    <property type="entry name" value="RNA-BINDING PROTEIN PNO1"/>
    <property type="match status" value="1"/>
</dbReference>
<evidence type="ECO:0000313" key="3">
    <source>
        <dbReference type="EMBL" id="CDJ56917.1"/>
    </source>
</evidence>
<organism evidence="3 4">
    <name type="scientific">Eimeria maxima</name>
    <name type="common">Coccidian parasite</name>
    <dbReference type="NCBI Taxonomy" id="5804"/>
    <lineage>
        <taxon>Eukaryota</taxon>
        <taxon>Sar</taxon>
        <taxon>Alveolata</taxon>
        <taxon>Apicomplexa</taxon>
        <taxon>Conoidasida</taxon>
        <taxon>Coccidia</taxon>
        <taxon>Eucoccidiorida</taxon>
        <taxon>Eimeriorina</taxon>
        <taxon>Eimeriidae</taxon>
        <taxon>Eimeria</taxon>
    </lineage>
</organism>
<accession>U6LY78</accession>
<feature type="compositionally biased region" description="Low complexity" evidence="2">
    <location>
        <begin position="91"/>
        <end position="102"/>
    </location>
</feature>
<dbReference type="RefSeq" id="XP_013333567.1">
    <property type="nucleotide sequence ID" value="XM_013478113.1"/>
</dbReference>
<dbReference type="OrthoDB" id="347839at2759"/>
<feature type="region of interest" description="Disordered" evidence="2">
    <location>
        <begin position="1"/>
        <end position="126"/>
    </location>
</feature>
<evidence type="ECO:0000256" key="2">
    <source>
        <dbReference type="SAM" id="MobiDB-lite"/>
    </source>
</evidence>
<keyword evidence="1" id="KW-0694">RNA-binding</keyword>
<reference evidence="3" key="1">
    <citation type="submission" date="2013-10" db="EMBL/GenBank/DDBJ databases">
        <title>Genomic analysis of the causative agents of coccidiosis in chickens.</title>
        <authorList>
            <person name="Reid A.J."/>
            <person name="Blake D."/>
            <person name="Billington K."/>
            <person name="Browne H."/>
            <person name="Dunn M."/>
            <person name="Hung S."/>
            <person name="Kawahara F."/>
            <person name="Miranda-Saavedra D."/>
            <person name="Mourier T."/>
            <person name="Nagra H."/>
            <person name="Otto T.D."/>
            <person name="Rawlings N."/>
            <person name="Sanchez A."/>
            <person name="Sanders M."/>
            <person name="Subramaniam C."/>
            <person name="Tay Y."/>
            <person name="Dear P."/>
            <person name="Doerig C."/>
            <person name="Gruber A."/>
            <person name="Parkinson J."/>
            <person name="Shirley M."/>
            <person name="Wan K.L."/>
            <person name="Berriman M."/>
            <person name="Tomley F."/>
            <person name="Pain A."/>
        </authorList>
    </citation>
    <scope>NUCLEOTIDE SEQUENCE [LARGE SCALE GENOMIC DNA]</scope>
    <source>
        <strain evidence="3">Weybridge</strain>
    </source>
</reference>
<feature type="compositionally biased region" description="Low complexity" evidence="2">
    <location>
        <begin position="55"/>
        <end position="68"/>
    </location>
</feature>
<feature type="compositionally biased region" description="Acidic residues" evidence="2">
    <location>
        <begin position="71"/>
        <end position="87"/>
    </location>
</feature>
<sequence>MEDAEGFTAVRRKRRPLKAAGAAAEGAAAAEASVDSEPIEQIDESTEAALLRPMAAEAAAAAEAAEGAAEGGEDEASEGAEDMDQEADTSAAAAGGAPQQQKGPRKGGPRKQLIDKEKEHKEEPFIRRLPVPQHRYTPLRQQWIELIKPLIMHMRLQVRMNLKRRCVELRAAPPPATPTQTGGALGGGGGGATAAATYMQKGEDNIRLSKGYDYIRAFLLGFEQRDCLALLRLDDMYLESFEIQDVKRLNGAHLSR</sequence>
<feature type="compositionally biased region" description="Basic and acidic residues" evidence="2">
    <location>
        <begin position="112"/>
        <end position="126"/>
    </location>
</feature>
<dbReference type="AlphaFoldDB" id="U6LY78"/>
<evidence type="ECO:0000256" key="1">
    <source>
        <dbReference type="ARBA" id="ARBA00022884"/>
    </source>
</evidence>
<dbReference type="VEuPathDB" id="ToxoDB:EMWEY_00026730"/>
<dbReference type="GO" id="GO:0005634">
    <property type="term" value="C:nucleus"/>
    <property type="evidence" value="ECO:0007669"/>
    <property type="project" value="TreeGrafter"/>
</dbReference>
<dbReference type="GeneID" id="25336659"/>
<dbReference type="OMA" id="MHMRLQV"/>
<dbReference type="PANTHER" id="PTHR12826">
    <property type="entry name" value="RIBONUCLEASE Y"/>
    <property type="match status" value="1"/>
</dbReference>
<protein>
    <submittedName>
        <fullName evidence="3">RNA-binding protein PNO1, related</fullName>
    </submittedName>
</protein>
<dbReference type="EMBL" id="HG719170">
    <property type="protein sequence ID" value="CDJ56917.1"/>
    <property type="molecule type" value="Genomic_DNA"/>
</dbReference>
<proteinExistence type="predicted"/>
<feature type="compositionally biased region" description="Acidic residues" evidence="2">
    <location>
        <begin position="37"/>
        <end position="46"/>
    </location>
</feature>
<reference evidence="3" key="2">
    <citation type="submission" date="2013-10" db="EMBL/GenBank/DDBJ databases">
        <authorList>
            <person name="Aslett M."/>
        </authorList>
    </citation>
    <scope>NUCLEOTIDE SEQUENCE [LARGE SCALE GENOMIC DNA]</scope>
    <source>
        <strain evidence="3">Weybridge</strain>
    </source>
</reference>
<feature type="compositionally biased region" description="Low complexity" evidence="2">
    <location>
        <begin position="19"/>
        <end position="32"/>
    </location>
</feature>
<dbReference type="GO" id="GO:0003723">
    <property type="term" value="F:RNA binding"/>
    <property type="evidence" value="ECO:0007669"/>
    <property type="project" value="UniProtKB-KW"/>
</dbReference>
<dbReference type="Proteomes" id="UP000030763">
    <property type="component" value="Unassembled WGS sequence"/>
</dbReference>